<organism evidence="1 2">
    <name type="scientific">Cytobacillus purgationiresistens</name>
    <dbReference type="NCBI Taxonomy" id="863449"/>
    <lineage>
        <taxon>Bacteria</taxon>
        <taxon>Bacillati</taxon>
        <taxon>Bacillota</taxon>
        <taxon>Bacilli</taxon>
        <taxon>Bacillales</taxon>
        <taxon>Bacillaceae</taxon>
        <taxon>Cytobacillus</taxon>
    </lineage>
</organism>
<dbReference type="RefSeq" id="WP_307480737.1">
    <property type="nucleotide sequence ID" value="NZ_JAUSUB010000064.1"/>
</dbReference>
<evidence type="ECO:0000313" key="1">
    <source>
        <dbReference type="EMBL" id="MDQ0273959.1"/>
    </source>
</evidence>
<protein>
    <submittedName>
        <fullName evidence="1">Uncharacterized protein</fullName>
    </submittedName>
</protein>
<gene>
    <name evidence="1" type="ORF">J2S17_005920</name>
</gene>
<keyword evidence="2" id="KW-1185">Reference proteome</keyword>
<proteinExistence type="predicted"/>
<reference evidence="1 2" key="1">
    <citation type="submission" date="2023-07" db="EMBL/GenBank/DDBJ databases">
        <title>Genomic Encyclopedia of Type Strains, Phase IV (KMG-IV): sequencing the most valuable type-strain genomes for metagenomic binning, comparative biology and taxonomic classification.</title>
        <authorList>
            <person name="Goeker M."/>
        </authorList>
    </citation>
    <scope>NUCLEOTIDE SEQUENCE [LARGE SCALE GENOMIC DNA]</scope>
    <source>
        <strain evidence="1 2">DSM 23494</strain>
    </source>
</reference>
<name>A0ABU0ARQ4_9BACI</name>
<dbReference type="Proteomes" id="UP001238088">
    <property type="component" value="Unassembled WGS sequence"/>
</dbReference>
<dbReference type="EMBL" id="JAUSUB010000064">
    <property type="protein sequence ID" value="MDQ0273959.1"/>
    <property type="molecule type" value="Genomic_DNA"/>
</dbReference>
<evidence type="ECO:0000313" key="2">
    <source>
        <dbReference type="Proteomes" id="UP001238088"/>
    </source>
</evidence>
<comment type="caution">
    <text evidence="1">The sequence shown here is derived from an EMBL/GenBank/DDBJ whole genome shotgun (WGS) entry which is preliminary data.</text>
</comment>
<accession>A0ABU0ARQ4</accession>
<sequence length="40" mass="4649">MGWRYAIGIRDISIMIFEFGETNKYISKPIKVEDGIKKLS</sequence>